<dbReference type="Pfam" id="PF12779">
    <property type="entry name" value="WXXGXW"/>
    <property type="match status" value="2"/>
</dbReference>
<dbReference type="AlphaFoldDB" id="A0A7Y8BLE1"/>
<feature type="signal peptide" evidence="2">
    <location>
        <begin position="1"/>
        <end position="25"/>
    </location>
</feature>
<comment type="caution">
    <text evidence="3">The sequence shown here is derived from an EMBL/GenBank/DDBJ whole genome shotgun (WGS) entry which is preliminary data.</text>
</comment>
<feature type="compositionally biased region" description="Basic residues" evidence="1">
    <location>
        <begin position="99"/>
        <end position="127"/>
    </location>
</feature>
<evidence type="ECO:0000256" key="2">
    <source>
        <dbReference type="SAM" id="SignalP"/>
    </source>
</evidence>
<evidence type="ECO:0000256" key="1">
    <source>
        <dbReference type="SAM" id="MobiDB-lite"/>
    </source>
</evidence>
<proteinExistence type="predicted"/>
<reference evidence="3 4" key="1">
    <citation type="submission" date="2020-04" db="EMBL/GenBank/DDBJ databases">
        <title>Molecular characterization of pseudomonads from Agaricus bisporus reveal novel blotch 2 pathogens in Western Europe.</title>
        <authorList>
            <person name="Taparia T."/>
            <person name="Krijger M."/>
            <person name="Haynes E."/>
            <person name="Elpinstone J.G."/>
            <person name="Noble R."/>
            <person name="Van Der Wolf J."/>
        </authorList>
    </citation>
    <scope>NUCLEOTIDE SEQUENCE [LARGE SCALE GENOMIC DNA]</scope>
    <source>
        <strain evidence="3 4">F1001</strain>
    </source>
</reference>
<protein>
    <submittedName>
        <fullName evidence="3">YXWGXW repeat-containing protein</fullName>
    </submittedName>
</protein>
<evidence type="ECO:0000313" key="3">
    <source>
        <dbReference type="EMBL" id="NWB47473.1"/>
    </source>
</evidence>
<feature type="chain" id="PRO_5031470662" evidence="2">
    <location>
        <begin position="26"/>
        <end position="142"/>
    </location>
</feature>
<accession>A0A7Y8BLE1</accession>
<dbReference type="RefSeq" id="WP_100940861.1">
    <property type="nucleotide sequence ID" value="NZ_JACAPU010000014.1"/>
</dbReference>
<keyword evidence="2" id="KW-0732">Signal</keyword>
<organism evidence="3 4">
    <name type="scientific">Pseudomonas gingeri</name>
    <dbReference type="NCBI Taxonomy" id="117681"/>
    <lineage>
        <taxon>Bacteria</taxon>
        <taxon>Pseudomonadati</taxon>
        <taxon>Pseudomonadota</taxon>
        <taxon>Gammaproteobacteria</taxon>
        <taxon>Pseudomonadales</taxon>
        <taxon>Pseudomonadaceae</taxon>
        <taxon>Pseudomonas</taxon>
    </lineage>
</organism>
<dbReference type="Proteomes" id="UP000582981">
    <property type="component" value="Unassembled WGS sequence"/>
</dbReference>
<evidence type="ECO:0000313" key="4">
    <source>
        <dbReference type="Proteomes" id="UP000582981"/>
    </source>
</evidence>
<sequence>MKRFLCSLAFLVICAVSGLPSLANAQVGIHINLGAPPPPSYVVPPARPGYIWAPGYWNLVGGRRVWVNGFWVPARPGYAYTPARWVHGPHGWHFQKPGWSHHRPPPHHRPPQHHKPPHKPPHHKPPHKPPTGGGGPGGGPRH</sequence>
<name>A0A7Y8BLE1_9PSED</name>
<dbReference type="InterPro" id="IPR024447">
    <property type="entry name" value="YXWGXW_rpt"/>
</dbReference>
<feature type="compositionally biased region" description="Gly residues" evidence="1">
    <location>
        <begin position="131"/>
        <end position="142"/>
    </location>
</feature>
<gene>
    <name evidence="3" type="ORF">HX829_13330</name>
</gene>
<feature type="region of interest" description="Disordered" evidence="1">
    <location>
        <begin position="96"/>
        <end position="142"/>
    </location>
</feature>
<dbReference type="EMBL" id="JACAPU010000014">
    <property type="protein sequence ID" value="NWB47473.1"/>
    <property type="molecule type" value="Genomic_DNA"/>
</dbReference>